<gene>
    <name evidence="3" type="ORF">OSR52_03220</name>
</gene>
<dbReference type="EMBL" id="JAPMUA010000001">
    <property type="protein sequence ID" value="MDG3584866.1"/>
    <property type="molecule type" value="Genomic_DNA"/>
</dbReference>
<dbReference type="Pfam" id="PF08450">
    <property type="entry name" value="SGL"/>
    <property type="match status" value="1"/>
</dbReference>
<dbReference type="Gene3D" id="2.120.10.30">
    <property type="entry name" value="TolB, C-terminal domain"/>
    <property type="match status" value="1"/>
</dbReference>
<reference evidence="3" key="1">
    <citation type="submission" date="2022-11" db="EMBL/GenBank/DDBJ databases">
        <title>High-quality draft genome sequence of Galbibacter sp. strain CMA-7.</title>
        <authorList>
            <person name="Wei L."/>
            <person name="Dong C."/>
            <person name="Shao Z."/>
        </authorList>
    </citation>
    <scope>NUCLEOTIDE SEQUENCE</scope>
    <source>
        <strain evidence="3">CMA-7</strain>
    </source>
</reference>
<dbReference type="InterPro" id="IPR051262">
    <property type="entry name" value="SMP-30/CGR1_Lactonase"/>
</dbReference>
<dbReference type="RefSeq" id="WP_277898623.1">
    <property type="nucleotide sequence ID" value="NZ_JAPMUA010000001.1"/>
</dbReference>
<evidence type="ECO:0000256" key="1">
    <source>
        <dbReference type="ARBA" id="ARBA00022801"/>
    </source>
</evidence>
<organism evidence="3 4">
    <name type="scientific">Galbibacter pacificus</name>
    <dbReference type="NCBI Taxonomy" id="2996052"/>
    <lineage>
        <taxon>Bacteria</taxon>
        <taxon>Pseudomonadati</taxon>
        <taxon>Bacteroidota</taxon>
        <taxon>Flavobacteriia</taxon>
        <taxon>Flavobacteriales</taxon>
        <taxon>Flavobacteriaceae</taxon>
        <taxon>Galbibacter</taxon>
    </lineage>
</organism>
<keyword evidence="1" id="KW-0378">Hydrolase</keyword>
<proteinExistence type="predicted"/>
<evidence type="ECO:0000259" key="2">
    <source>
        <dbReference type="Pfam" id="PF08450"/>
    </source>
</evidence>
<evidence type="ECO:0000313" key="4">
    <source>
        <dbReference type="Proteomes" id="UP001153642"/>
    </source>
</evidence>
<dbReference type="PANTHER" id="PTHR47572">
    <property type="entry name" value="LIPOPROTEIN-RELATED"/>
    <property type="match status" value="1"/>
</dbReference>
<keyword evidence="4" id="KW-1185">Reference proteome</keyword>
<dbReference type="InterPro" id="IPR013658">
    <property type="entry name" value="SGL"/>
</dbReference>
<comment type="caution">
    <text evidence="3">The sequence shown here is derived from an EMBL/GenBank/DDBJ whole genome shotgun (WGS) entry which is preliminary data.</text>
</comment>
<dbReference type="Proteomes" id="UP001153642">
    <property type="component" value="Unassembled WGS sequence"/>
</dbReference>
<feature type="domain" description="SMP-30/Gluconolactonase/LRE-like region" evidence="2">
    <location>
        <begin position="42"/>
        <end position="284"/>
    </location>
</feature>
<dbReference type="InterPro" id="IPR011042">
    <property type="entry name" value="6-blade_b-propeller_TolB-like"/>
</dbReference>
<protein>
    <submittedName>
        <fullName evidence="3">SMP-30/gluconolactonase/LRE family protein</fullName>
    </submittedName>
</protein>
<sequence length="299" mass="33460">MILKTIIGTAFLLLNVFLVKAQGNPTIKEGAELQLVANGYKFTEGPAADKEGNVYFTDQPDNTILKWTVATDSVTVFMDDAGRANGLYFDKEGNLYACADEKFELWKISPDKEITVVLDNYKGKNLNGPNDLWIDQKGGVYFTDPYYQRTYWTRTEPEMKERRVYYLSPNGKDLKVVADGFVNPNGIIGSYEKNILYISDIGDKKTYVYQVSENGDLKNKELFTSMGSDGMTMDTKGNVYLTGDGVHIFSKTGKLIGHIAVDRDWTSNVTFGGKDFSTLFITASDAIFKIVMSTNGMKR</sequence>
<dbReference type="PANTHER" id="PTHR47572:SF4">
    <property type="entry name" value="LACTONASE DRP35"/>
    <property type="match status" value="1"/>
</dbReference>
<dbReference type="SUPFAM" id="SSF63829">
    <property type="entry name" value="Calcium-dependent phosphotriesterase"/>
    <property type="match status" value="1"/>
</dbReference>
<name>A0ABT6FNM3_9FLAO</name>
<evidence type="ECO:0000313" key="3">
    <source>
        <dbReference type="EMBL" id="MDG3584866.1"/>
    </source>
</evidence>
<accession>A0ABT6FNM3</accession>